<dbReference type="OrthoDB" id="951812at2"/>
<evidence type="ECO:0000313" key="1">
    <source>
        <dbReference type="EMBL" id="PRQ06289.1"/>
    </source>
</evidence>
<comment type="caution">
    <text evidence="1">The sequence shown here is derived from an EMBL/GenBank/DDBJ whole genome shotgun (WGS) entry which is preliminary data.</text>
</comment>
<dbReference type="EMBL" id="PVNL01000077">
    <property type="protein sequence ID" value="PRQ06289.1"/>
    <property type="molecule type" value="Genomic_DNA"/>
</dbReference>
<organism evidence="1 2">
    <name type="scientific">Enhygromyxa salina</name>
    <dbReference type="NCBI Taxonomy" id="215803"/>
    <lineage>
        <taxon>Bacteria</taxon>
        <taxon>Pseudomonadati</taxon>
        <taxon>Myxococcota</taxon>
        <taxon>Polyangia</taxon>
        <taxon>Nannocystales</taxon>
        <taxon>Nannocystaceae</taxon>
        <taxon>Enhygromyxa</taxon>
    </lineage>
</organism>
<reference evidence="1 2" key="1">
    <citation type="submission" date="2018-03" db="EMBL/GenBank/DDBJ databases">
        <title>Draft Genome Sequences of the Obligatory Marine Myxobacteria Enhygromyxa salina SWB007.</title>
        <authorList>
            <person name="Poehlein A."/>
            <person name="Moghaddam J.A."/>
            <person name="Harms H."/>
            <person name="Alanjari M."/>
            <person name="Koenig G.M."/>
            <person name="Daniel R."/>
            <person name="Schaeberle T.F."/>
        </authorList>
    </citation>
    <scope>NUCLEOTIDE SEQUENCE [LARGE SCALE GENOMIC DNA]</scope>
    <source>
        <strain evidence="1 2">SWB007</strain>
    </source>
</reference>
<gene>
    <name evidence="1" type="ORF">ENSA7_39660</name>
</gene>
<proteinExistence type="predicted"/>
<evidence type="ECO:0008006" key="3">
    <source>
        <dbReference type="Google" id="ProtNLM"/>
    </source>
</evidence>
<name>A0A2S9YMH8_9BACT</name>
<sequence>MPLTITEFALPSLRAADLIGTWHIVQTTFPMWRNGKNTRPTLNYRQIDATTLDDLVEYEKRGATKQIRGVDTQDPELSCHFTWRGRGLLALLSSDWYVVDLDREAQIMAIYFSKTLFTPAGLDLASISPTPDPAAIQASLARVRRAAVMRPHVDDLVQINHPAA</sequence>
<dbReference type="Proteomes" id="UP000238823">
    <property type="component" value="Unassembled WGS sequence"/>
</dbReference>
<accession>A0A2S9YMH8</accession>
<evidence type="ECO:0000313" key="2">
    <source>
        <dbReference type="Proteomes" id="UP000238823"/>
    </source>
</evidence>
<dbReference type="RefSeq" id="WP_106090919.1">
    <property type="nucleotide sequence ID" value="NZ_PVNL01000077.1"/>
</dbReference>
<protein>
    <recommendedName>
        <fullName evidence="3">Lipocalin-like domain-containing protein</fullName>
    </recommendedName>
</protein>
<dbReference type="AlphaFoldDB" id="A0A2S9YMH8"/>